<dbReference type="AlphaFoldDB" id="A0AAY4AYR8"/>
<evidence type="ECO:0000313" key="3">
    <source>
        <dbReference type="Proteomes" id="UP000694580"/>
    </source>
</evidence>
<evidence type="ECO:0000256" key="1">
    <source>
        <dbReference type="SAM" id="MobiDB-lite"/>
    </source>
</evidence>
<evidence type="ECO:0000313" key="2">
    <source>
        <dbReference type="Ensembl" id="ENSDCDP00010012601.1"/>
    </source>
</evidence>
<organism evidence="2 3">
    <name type="scientific">Denticeps clupeoides</name>
    <name type="common">denticle herring</name>
    <dbReference type="NCBI Taxonomy" id="299321"/>
    <lineage>
        <taxon>Eukaryota</taxon>
        <taxon>Metazoa</taxon>
        <taxon>Chordata</taxon>
        <taxon>Craniata</taxon>
        <taxon>Vertebrata</taxon>
        <taxon>Euteleostomi</taxon>
        <taxon>Actinopterygii</taxon>
        <taxon>Neopterygii</taxon>
        <taxon>Teleostei</taxon>
        <taxon>Clupei</taxon>
        <taxon>Clupeiformes</taxon>
        <taxon>Denticipitoidei</taxon>
        <taxon>Denticipitidae</taxon>
        <taxon>Denticeps</taxon>
    </lineage>
</organism>
<dbReference type="InterPro" id="IPR029168">
    <property type="entry name" value="REC114L"/>
</dbReference>
<dbReference type="GeneTree" id="ENSGT00390000007235"/>
<name>A0AAY4AYR8_9TELE</name>
<sequence length="232" mass="25214">HAPAGVTACGGAMTEGHGERGGNTTPVWKLRRYGRLVPRSQSWKVFESGESAGQVVLSVLDSGHFLLSQAQELLEGFSLINASNFIKAQRISDILLFRVTLKGESRLFRVQFDGSSRAEAVEQCSSAVLRLQEYLPVGSQPSSAAPIQLSTAPKQDAPLAASPPQHLLVPSFTPRTQTHFLGEGDLSLPMAYHHLALPHGDLEPFLRLCLFDPSFPAFVEEVEGELKKLANE</sequence>
<reference evidence="2" key="3">
    <citation type="submission" date="2025-09" db="UniProtKB">
        <authorList>
            <consortium name="Ensembl"/>
        </authorList>
    </citation>
    <scope>IDENTIFICATION</scope>
</reference>
<feature type="region of interest" description="Disordered" evidence="1">
    <location>
        <begin position="1"/>
        <end position="25"/>
    </location>
</feature>
<reference evidence="2 3" key="1">
    <citation type="submission" date="2020-06" db="EMBL/GenBank/DDBJ databases">
        <authorList>
            <consortium name="Wellcome Sanger Institute Data Sharing"/>
        </authorList>
    </citation>
    <scope>NUCLEOTIDE SEQUENCE [LARGE SCALE GENOMIC DNA]</scope>
</reference>
<dbReference type="PANTHER" id="PTHR34921:SF1">
    <property type="entry name" value="MEIOTIC RECOMBINATION PROTEIN REC114"/>
    <property type="match status" value="1"/>
</dbReference>
<dbReference type="Proteomes" id="UP000694580">
    <property type="component" value="Chromosome 16"/>
</dbReference>
<dbReference type="PANTHER" id="PTHR34921">
    <property type="entry name" value="MEIOTIC RECOMBINATION PROTEIN REC114"/>
    <property type="match status" value="1"/>
</dbReference>
<accession>A0AAY4AYR8</accession>
<gene>
    <name evidence="2" type="primary">REC114</name>
</gene>
<keyword evidence="3" id="KW-1185">Reference proteome</keyword>
<evidence type="ECO:0008006" key="4">
    <source>
        <dbReference type="Google" id="ProtNLM"/>
    </source>
</evidence>
<reference evidence="2" key="2">
    <citation type="submission" date="2025-08" db="UniProtKB">
        <authorList>
            <consortium name="Ensembl"/>
        </authorList>
    </citation>
    <scope>IDENTIFICATION</scope>
</reference>
<proteinExistence type="predicted"/>
<dbReference type="Pfam" id="PF15165">
    <property type="entry name" value="REC114-like"/>
    <property type="match status" value="1"/>
</dbReference>
<protein>
    <recommendedName>
        <fullName evidence="4">Meiotic recombination protein REC114</fullName>
    </recommendedName>
</protein>
<dbReference type="Ensembl" id="ENSDCDT00010013218.1">
    <property type="protein sequence ID" value="ENSDCDP00010012601.1"/>
    <property type="gene ID" value="ENSDCDG00010005669.1"/>
</dbReference>